<dbReference type="InterPro" id="IPR052698">
    <property type="entry name" value="MoCofactor_Util/Proc"/>
</dbReference>
<evidence type="ECO:0000259" key="1">
    <source>
        <dbReference type="Pfam" id="PF02625"/>
    </source>
</evidence>
<feature type="domain" description="XdhC- CoxI" evidence="1">
    <location>
        <begin position="117"/>
        <end position="177"/>
    </location>
</feature>
<comment type="caution">
    <text evidence="3">The sequence shown here is derived from an EMBL/GenBank/DDBJ whole genome shotgun (WGS) entry which is preliminary data.</text>
</comment>
<dbReference type="PANTHER" id="PTHR30388">
    <property type="entry name" value="ALDEHYDE OXIDOREDUCTASE MOLYBDENUM COFACTOR ASSEMBLY PROTEIN"/>
    <property type="match status" value="1"/>
</dbReference>
<dbReference type="Proteomes" id="UP000323454">
    <property type="component" value="Unassembled WGS sequence"/>
</dbReference>
<gene>
    <name evidence="3" type="ORF">F0L68_26895</name>
</gene>
<feature type="domain" description="XdhC Rossmann" evidence="2">
    <location>
        <begin position="202"/>
        <end position="344"/>
    </location>
</feature>
<dbReference type="PANTHER" id="PTHR30388:SF4">
    <property type="entry name" value="MOLYBDENUM COFACTOR INSERTION CHAPERONE PAOD"/>
    <property type="match status" value="1"/>
</dbReference>
<dbReference type="InterPro" id="IPR027051">
    <property type="entry name" value="XdhC_Rossmann_dom"/>
</dbReference>
<evidence type="ECO:0000259" key="2">
    <source>
        <dbReference type="Pfam" id="PF13478"/>
    </source>
</evidence>
<accession>A0A5B2WZP3</accession>
<evidence type="ECO:0000313" key="3">
    <source>
        <dbReference type="EMBL" id="KAA2256076.1"/>
    </source>
</evidence>
<protein>
    <submittedName>
        <fullName evidence="3">XdhC family protein</fullName>
    </submittedName>
</protein>
<organism evidence="3 4">
    <name type="scientific">Solihabitans fulvus</name>
    <dbReference type="NCBI Taxonomy" id="1892852"/>
    <lineage>
        <taxon>Bacteria</taxon>
        <taxon>Bacillati</taxon>
        <taxon>Actinomycetota</taxon>
        <taxon>Actinomycetes</taxon>
        <taxon>Pseudonocardiales</taxon>
        <taxon>Pseudonocardiaceae</taxon>
        <taxon>Solihabitans</taxon>
    </lineage>
</organism>
<dbReference type="AlphaFoldDB" id="A0A5B2WZP3"/>
<proteinExistence type="predicted"/>
<evidence type="ECO:0000313" key="4">
    <source>
        <dbReference type="Proteomes" id="UP000323454"/>
    </source>
</evidence>
<name>A0A5B2WZP3_9PSEU</name>
<sequence>MRDLVSRLLERRSAGESYAVASVVQVVGSAPRQPGAALAVLADGTVLGSVSGGCVEGAVYELAQEVLVSGRPRLARFGYSADDAFAIGLTCGGELEVFVQAVTPERETGVAAAQLAAATDRPVALARVVEGPADLVGGSVAVFAAEHVGSTGDHGLDATVITEARGVLDAGRTGTLRCGPRGECDGQEVRVLVESWSAQPRLLVFGAIDYAAAVAEIGAFLGYRVTVCDARGVFATPQRFPAAQEVVVDWPHRYLAGTRTDRRTAVCVLTHDPKFDVPLLVEALRRPLGYVGALGSRRTHADRLARLRAVGLGDAELARLRSPIGLDLGARTPEETAVSIAAELIAARRGGSGLPLSTTDFPIHREQHDTSPPSHVA</sequence>
<feature type="domain" description="XdhC- CoxI" evidence="1">
    <location>
        <begin position="13"/>
        <end position="78"/>
    </location>
</feature>
<keyword evidence="4" id="KW-1185">Reference proteome</keyword>
<dbReference type="Gene3D" id="3.40.50.720">
    <property type="entry name" value="NAD(P)-binding Rossmann-like Domain"/>
    <property type="match status" value="1"/>
</dbReference>
<reference evidence="3 4" key="2">
    <citation type="submission" date="2019-09" db="EMBL/GenBank/DDBJ databases">
        <authorList>
            <person name="Jin C."/>
        </authorList>
    </citation>
    <scope>NUCLEOTIDE SEQUENCE [LARGE SCALE GENOMIC DNA]</scope>
    <source>
        <strain evidence="3 4">AN110305</strain>
    </source>
</reference>
<reference evidence="3 4" key="1">
    <citation type="submission" date="2019-09" db="EMBL/GenBank/DDBJ databases">
        <title>Goodfellowia gen. nov., a new genus of the Pseudonocardineae related to Actinoalloteichus, containing Goodfellowia coeruleoviolacea gen. nov., comb. nov. gen. nov., comb. nov.</title>
        <authorList>
            <person name="Labeda D."/>
        </authorList>
    </citation>
    <scope>NUCLEOTIDE SEQUENCE [LARGE SCALE GENOMIC DNA]</scope>
    <source>
        <strain evidence="3 4">AN110305</strain>
    </source>
</reference>
<dbReference type="RefSeq" id="WP_149852606.1">
    <property type="nucleotide sequence ID" value="NZ_VUOB01000053.1"/>
</dbReference>
<dbReference type="Pfam" id="PF13478">
    <property type="entry name" value="XdhC_C"/>
    <property type="match status" value="1"/>
</dbReference>
<dbReference type="OrthoDB" id="9815497at2"/>
<dbReference type="InterPro" id="IPR003777">
    <property type="entry name" value="XdhC_CoxI"/>
</dbReference>
<dbReference type="EMBL" id="VUOB01000053">
    <property type="protein sequence ID" value="KAA2256076.1"/>
    <property type="molecule type" value="Genomic_DNA"/>
</dbReference>
<dbReference type="Pfam" id="PF02625">
    <property type="entry name" value="XdhC_CoxI"/>
    <property type="match status" value="2"/>
</dbReference>